<keyword evidence="2" id="KW-1185">Reference proteome</keyword>
<dbReference type="GeneID" id="20637586"/>
<reference evidence="1 2" key="1">
    <citation type="journal article" date="2006" name="Science">
        <title>Phytophthora genome sequences uncover evolutionary origins and mechanisms of pathogenesis.</title>
        <authorList>
            <person name="Tyler B.M."/>
            <person name="Tripathy S."/>
            <person name="Zhang X."/>
            <person name="Dehal P."/>
            <person name="Jiang R.H."/>
            <person name="Aerts A."/>
            <person name="Arredondo F.D."/>
            <person name="Baxter L."/>
            <person name="Bensasson D."/>
            <person name="Beynon J.L."/>
            <person name="Chapman J."/>
            <person name="Damasceno C.M."/>
            <person name="Dorrance A.E."/>
            <person name="Dou D."/>
            <person name="Dickerman A.W."/>
            <person name="Dubchak I.L."/>
            <person name="Garbelotto M."/>
            <person name="Gijzen M."/>
            <person name="Gordon S.G."/>
            <person name="Govers F."/>
            <person name="Grunwald N.J."/>
            <person name="Huang W."/>
            <person name="Ivors K.L."/>
            <person name="Jones R.W."/>
            <person name="Kamoun S."/>
            <person name="Krampis K."/>
            <person name="Lamour K.H."/>
            <person name="Lee M.K."/>
            <person name="McDonald W.H."/>
            <person name="Medina M."/>
            <person name="Meijer H.J."/>
            <person name="Nordberg E.K."/>
            <person name="Maclean D.J."/>
            <person name="Ospina-Giraldo M.D."/>
            <person name="Morris P.F."/>
            <person name="Phuntumart V."/>
            <person name="Putnam N.H."/>
            <person name="Rash S."/>
            <person name="Rose J.K."/>
            <person name="Sakihama Y."/>
            <person name="Salamov A.A."/>
            <person name="Savidor A."/>
            <person name="Scheuring C.F."/>
            <person name="Smith B.M."/>
            <person name="Sobral B.W."/>
            <person name="Terry A."/>
            <person name="Torto-Alalibo T.A."/>
            <person name="Win J."/>
            <person name="Xu Z."/>
            <person name="Zhang H."/>
            <person name="Grigoriev I.V."/>
            <person name="Rokhsar D.S."/>
            <person name="Boore J.L."/>
        </authorList>
    </citation>
    <scope>NUCLEOTIDE SEQUENCE [LARGE SCALE GENOMIC DNA]</scope>
    <source>
        <strain evidence="1 2">P6497</strain>
    </source>
</reference>
<sequence length="129" mass="14986">MNRSKDKDDKERYLTYSITVKHGDMDKGTQDGVVTKKMPKFTDGGTKEFLEWVYHFNQLAKMKEWSAEDKFRNARVLLEGDLLDQLDQQLIAGDDDVRMDDKEFNSALYKASVVVMPVFHYIGGQTKFH</sequence>
<evidence type="ECO:0000313" key="1">
    <source>
        <dbReference type="EMBL" id="EGZ29186.1"/>
    </source>
</evidence>
<dbReference type="RefSeq" id="XP_009516461.1">
    <property type="nucleotide sequence ID" value="XM_009518166.1"/>
</dbReference>
<dbReference type="EMBL" id="JH159151">
    <property type="protein sequence ID" value="EGZ29186.1"/>
    <property type="molecule type" value="Genomic_DNA"/>
</dbReference>
<dbReference type="KEGG" id="psoj:PHYSODRAFT_246297"/>
<dbReference type="Proteomes" id="UP000002640">
    <property type="component" value="Unassembled WGS sequence"/>
</dbReference>
<accession>G4YJ46</accession>
<evidence type="ECO:0000313" key="2">
    <source>
        <dbReference type="Proteomes" id="UP000002640"/>
    </source>
</evidence>
<dbReference type="AlphaFoldDB" id="G4YJ46"/>
<dbReference type="InParanoid" id="G4YJ46"/>
<name>G4YJ46_PHYSP</name>
<gene>
    <name evidence="1" type="ORF">PHYSODRAFT_246297</name>
</gene>
<protein>
    <submittedName>
        <fullName evidence="1">Uncharacterized protein</fullName>
    </submittedName>
</protein>
<proteinExistence type="predicted"/>
<organism evidence="1 2">
    <name type="scientific">Phytophthora sojae (strain P6497)</name>
    <name type="common">Soybean stem and root rot agent</name>
    <name type="synonym">Phytophthora megasperma f. sp. glycines</name>
    <dbReference type="NCBI Taxonomy" id="1094619"/>
    <lineage>
        <taxon>Eukaryota</taxon>
        <taxon>Sar</taxon>
        <taxon>Stramenopiles</taxon>
        <taxon>Oomycota</taxon>
        <taxon>Peronosporomycetes</taxon>
        <taxon>Peronosporales</taxon>
        <taxon>Peronosporaceae</taxon>
        <taxon>Phytophthora</taxon>
    </lineage>
</organism>